<keyword evidence="3" id="KW-1185">Reference proteome</keyword>
<evidence type="ECO:0000313" key="3">
    <source>
        <dbReference type="Proteomes" id="UP000006103"/>
    </source>
</evidence>
<evidence type="ECO:0000313" key="2">
    <source>
        <dbReference type="EMBL" id="ACL34601.1"/>
    </source>
</evidence>
<organism evidence="1 3">
    <name type="scientific">Borreliella garinii PBr</name>
    <dbReference type="NCBI Taxonomy" id="498743"/>
    <lineage>
        <taxon>Bacteria</taxon>
        <taxon>Pseudomonadati</taxon>
        <taxon>Spirochaetota</taxon>
        <taxon>Spirochaetia</taxon>
        <taxon>Spirochaetales</taxon>
        <taxon>Borreliaceae</taxon>
        <taxon>Borreliella</taxon>
    </lineage>
</organism>
<keyword evidence="1" id="KW-0614">Plasmid</keyword>
<reference evidence="1 3" key="1">
    <citation type="submission" date="2008-12" db="EMBL/GenBank/DDBJ databases">
        <authorList>
            <person name="Fraser-Liggett C.M."/>
            <person name="Mongodin E.F."/>
            <person name="Casjens B."/>
            <person name="Dunn J."/>
            <person name="Luft B."/>
            <person name="Qiu W."/>
            <person name="Schutzer S."/>
            <person name="Sebastian Y."/>
        </authorList>
    </citation>
    <scope>NUCLEOTIDE SEQUENCE [LARGE SCALE GENOMIC DNA]</scope>
    <source>
        <strain evidence="1 3">PBr</strain>
        <plasmid evidence="1 3">PBr_lp25</plasmid>
    </source>
</reference>
<protein>
    <submittedName>
        <fullName evidence="1">Uncharacterized protein</fullName>
    </submittedName>
</protein>
<dbReference type="REBASE" id="20216">
    <property type="entry name" value="BgaPBrORF8P"/>
</dbReference>
<gene>
    <name evidence="1" type="ORF">BGAPBR_E0011</name>
    <name evidence="2" type="ORF">BGAPBR_I0009</name>
</gene>
<dbReference type="EMBL" id="CP001304">
    <property type="protein sequence ID" value="ACL34601.1"/>
    <property type="molecule type" value="Genomic_DNA"/>
</dbReference>
<dbReference type="EMBL" id="CP001301">
    <property type="protein sequence ID" value="ACL34459.1"/>
    <property type="molecule type" value="Genomic_DNA"/>
</dbReference>
<reference evidence="3" key="3">
    <citation type="journal article" date="2011" name="J. Bacteriol.">
        <title>Whole-genome sequences of two Borrelia afzelii and two Borrelia garinii Lyme disease agent isolates.</title>
        <authorList>
            <person name="Casjens S.R."/>
            <person name="Mongodin E.F."/>
            <person name="Qiu W.-G."/>
            <person name="Dunn J.J."/>
            <person name="Luft B.J."/>
            <person name="Fraser-Liggett C.M."/>
            <person name="Schutzer S.E."/>
        </authorList>
    </citation>
    <scope>NUCLEOTIDE SEQUENCE [LARGE SCALE GENOMIC DNA]</scope>
    <source>
        <strain evidence="3">PBr</strain>
    </source>
</reference>
<geneLocation type="plasmid" evidence="2 3">
    <name>PBr_lp28-4</name>
</geneLocation>
<accession>B8F0J1</accession>
<sequence length="87" mass="10236">MISTLSPKSCYCVSTLYINYEKVPISLYNKLFIISIFNSYAFDYLIRRFALNRYCKISLYQCPMPQPEEKEILSNSLYLNLAKILLC</sequence>
<dbReference type="Proteomes" id="UP000006103">
    <property type="component" value="Plasmid PBr_lp28-4"/>
</dbReference>
<dbReference type="AlphaFoldDB" id="B8F0J1"/>
<dbReference type="Proteomes" id="UP000006103">
    <property type="component" value="Plasmid PBr_lp25"/>
</dbReference>
<geneLocation type="plasmid" evidence="1 3">
    <name>PBr_lp25</name>
</geneLocation>
<evidence type="ECO:0000313" key="1">
    <source>
        <dbReference type="EMBL" id="ACL34459.1"/>
    </source>
</evidence>
<name>B8F0J1_BORGR</name>
<reference evidence="2" key="2">
    <citation type="journal article" date="2011" name="J. Bacteriol.">
        <title>Whole-Genome Sequences of Two Borrelia afzelii and Two Borrelia garinii Lyme Disease Agent Isolates.</title>
        <authorList>
            <person name="Casjens S.R."/>
            <person name="Mongodin E.F."/>
            <person name="Qiu W.-G."/>
            <person name="Dunn J.J."/>
            <person name="Luft B.J."/>
            <person name="Fraser-Liggett C.M."/>
            <person name="Schutzer S.E."/>
        </authorList>
    </citation>
    <scope>NUCLEOTIDE SEQUENCE</scope>
    <source>
        <strain evidence="2">PBr</strain>
        <plasmid evidence="2">PBr_lp28-4</plasmid>
    </source>
</reference>
<dbReference type="REBASE" id="20214">
    <property type="entry name" value="BgaPBrORF10P"/>
</dbReference>
<proteinExistence type="predicted"/>